<dbReference type="EMBL" id="FMIA01000002">
    <property type="protein sequence ID" value="SCL47418.1"/>
    <property type="molecule type" value="Genomic_DNA"/>
</dbReference>
<feature type="compositionally biased region" description="Basic and acidic residues" evidence="1">
    <location>
        <begin position="90"/>
        <end position="99"/>
    </location>
</feature>
<name>A0A1C6U0J2_9ACTN</name>
<evidence type="ECO:0000256" key="1">
    <source>
        <dbReference type="SAM" id="MobiDB-lite"/>
    </source>
</evidence>
<evidence type="ECO:0008006" key="4">
    <source>
        <dbReference type="Google" id="ProtNLM"/>
    </source>
</evidence>
<evidence type="ECO:0000313" key="2">
    <source>
        <dbReference type="EMBL" id="SCL47418.1"/>
    </source>
</evidence>
<feature type="region of interest" description="Disordered" evidence="1">
    <location>
        <begin position="90"/>
        <end position="111"/>
    </location>
</feature>
<gene>
    <name evidence="2" type="ORF">GA0070617_0574</name>
</gene>
<organism evidence="2 3">
    <name type="scientific">Micromonospora yangpuensis</name>
    <dbReference type="NCBI Taxonomy" id="683228"/>
    <lineage>
        <taxon>Bacteria</taxon>
        <taxon>Bacillati</taxon>
        <taxon>Actinomycetota</taxon>
        <taxon>Actinomycetes</taxon>
        <taxon>Micromonosporales</taxon>
        <taxon>Micromonosporaceae</taxon>
        <taxon>Micromonospora</taxon>
    </lineage>
</organism>
<accession>A0A1C6U0J2</accession>
<sequence length="111" mass="11603">MDRLPALAARLDEASDTLRTLARSVTATDPAHPAFGADAAGRPGEVGRALHRQWVAATEQRAREATAAAARLAAAATAVRSAAERYVDTDAAAEHRLRGLDPSAHRTGGPR</sequence>
<dbReference type="STRING" id="683228.GA0070617_0574"/>
<dbReference type="OrthoDB" id="3404555at2"/>
<keyword evidence="3" id="KW-1185">Reference proteome</keyword>
<dbReference type="RefSeq" id="WP_091433582.1">
    <property type="nucleotide sequence ID" value="NZ_BMMJ01000006.1"/>
</dbReference>
<dbReference type="Proteomes" id="UP000198937">
    <property type="component" value="Unassembled WGS sequence"/>
</dbReference>
<proteinExistence type="predicted"/>
<dbReference type="AlphaFoldDB" id="A0A1C6U0J2"/>
<evidence type="ECO:0000313" key="3">
    <source>
        <dbReference type="Proteomes" id="UP000198937"/>
    </source>
</evidence>
<reference evidence="2 3" key="1">
    <citation type="submission" date="2016-06" db="EMBL/GenBank/DDBJ databases">
        <authorList>
            <person name="Kjaerup R.B."/>
            <person name="Dalgaard T.S."/>
            <person name="Juul-Madsen H.R."/>
        </authorList>
    </citation>
    <scope>NUCLEOTIDE SEQUENCE [LARGE SCALE GENOMIC DNA]</scope>
    <source>
        <strain evidence="2 3">DSM 45577</strain>
    </source>
</reference>
<protein>
    <recommendedName>
        <fullName evidence="4">Excreted virulence factor EspC, type VII ESX diderm</fullName>
    </recommendedName>
</protein>